<evidence type="ECO:0000313" key="2">
    <source>
        <dbReference type="EMBL" id="TGD56649.1"/>
    </source>
</evidence>
<evidence type="ECO:0000256" key="1">
    <source>
        <dbReference type="SAM" id="Phobius"/>
    </source>
</evidence>
<feature type="transmembrane region" description="Helical" evidence="1">
    <location>
        <begin position="113"/>
        <end position="136"/>
    </location>
</feature>
<name>A0A4Z0L3Y0_9FLAO</name>
<protein>
    <submittedName>
        <fullName evidence="2">Uncharacterized protein</fullName>
    </submittedName>
</protein>
<dbReference type="EMBL" id="SRLH01000009">
    <property type="protein sequence ID" value="TGD56649.1"/>
    <property type="molecule type" value="Genomic_DNA"/>
</dbReference>
<feature type="transmembrane region" description="Helical" evidence="1">
    <location>
        <begin position="31"/>
        <end position="51"/>
    </location>
</feature>
<sequence length="212" mass="24969">MIEIFADIGYVILVINLILFSKGFSKFGKAFRIFTLYTGVMFIIQMVSWLLKCLSINNLFLSHFYFIIQFIILSFFYITILTEEYQKKIVKIGLALGLSALGIQYAINKDAFYSFNLFEIFITSFLLIIYATLYFYNLLNEKRKFYYINMGILIYLFGSTVLFLAGNLVATLVSKTNRITWILNAFLYIVYQLFVWIEWQKNFSHKKPEEAL</sequence>
<dbReference type="OrthoDB" id="1253476at2"/>
<feature type="transmembrane region" description="Helical" evidence="1">
    <location>
        <begin position="63"/>
        <end position="82"/>
    </location>
</feature>
<keyword evidence="1" id="KW-0472">Membrane</keyword>
<proteinExistence type="predicted"/>
<feature type="transmembrane region" description="Helical" evidence="1">
    <location>
        <begin position="6"/>
        <end position="24"/>
    </location>
</feature>
<organism evidence="2 3">
    <name type="scientific">Flavobacterium humi</name>
    <dbReference type="NCBI Taxonomy" id="2562683"/>
    <lineage>
        <taxon>Bacteria</taxon>
        <taxon>Pseudomonadati</taxon>
        <taxon>Bacteroidota</taxon>
        <taxon>Flavobacteriia</taxon>
        <taxon>Flavobacteriales</taxon>
        <taxon>Flavobacteriaceae</taxon>
        <taxon>Flavobacterium</taxon>
    </lineage>
</organism>
<accession>A0A4Z0L3Y0</accession>
<dbReference type="Proteomes" id="UP000297407">
    <property type="component" value="Unassembled WGS sequence"/>
</dbReference>
<dbReference type="AlphaFoldDB" id="A0A4Z0L3Y0"/>
<keyword evidence="1" id="KW-1133">Transmembrane helix</keyword>
<evidence type="ECO:0000313" key="3">
    <source>
        <dbReference type="Proteomes" id="UP000297407"/>
    </source>
</evidence>
<gene>
    <name evidence="2" type="ORF">E4635_14480</name>
</gene>
<keyword evidence="3" id="KW-1185">Reference proteome</keyword>
<keyword evidence="1" id="KW-0812">Transmembrane</keyword>
<feature type="transmembrane region" description="Helical" evidence="1">
    <location>
        <begin position="89"/>
        <end position="107"/>
    </location>
</feature>
<feature type="transmembrane region" description="Helical" evidence="1">
    <location>
        <begin position="179"/>
        <end position="197"/>
    </location>
</feature>
<reference evidence="2 3" key="1">
    <citation type="submission" date="2019-04" db="EMBL/GenBank/DDBJ databases">
        <title>Flavobacterium sp. strain DS2-A Genome sequencing and assembly.</title>
        <authorList>
            <person name="Kim I."/>
        </authorList>
    </citation>
    <scope>NUCLEOTIDE SEQUENCE [LARGE SCALE GENOMIC DNA]</scope>
    <source>
        <strain evidence="2 3">DS2-A</strain>
    </source>
</reference>
<comment type="caution">
    <text evidence="2">The sequence shown here is derived from an EMBL/GenBank/DDBJ whole genome shotgun (WGS) entry which is preliminary data.</text>
</comment>
<feature type="transmembrane region" description="Helical" evidence="1">
    <location>
        <begin position="148"/>
        <end position="173"/>
    </location>
</feature>